<name>A0A8J5HU38_ZINOF</name>
<dbReference type="GO" id="GO:0043023">
    <property type="term" value="F:ribosomal large subunit binding"/>
    <property type="evidence" value="ECO:0007669"/>
    <property type="project" value="TreeGrafter"/>
</dbReference>
<dbReference type="AlphaFoldDB" id="A0A8J5HU38"/>
<evidence type="ECO:0000313" key="3">
    <source>
        <dbReference type="Proteomes" id="UP000734854"/>
    </source>
</evidence>
<dbReference type="SUPFAM" id="SSF81301">
    <property type="entry name" value="Nucleotidyltransferase"/>
    <property type="match status" value="1"/>
</dbReference>
<sequence>MLAALRSRALASSSGHPLLHHHGPWKLLEFLRPISSSSSSSSSYSRKPSLLELEEIEKILGEVKADDVRVIPIKQKQKNAERLMLPSVQGHGGGKWIVIDSGSIIIHALEEKARTYYNIEHLWTTEMIPGGPNQDLENSLVKIRRRNKSMKPMKSVE</sequence>
<proteinExistence type="inferred from homology"/>
<dbReference type="PANTHER" id="PTHR21043">
    <property type="entry name" value="IOJAP SUPERFAMILY ORTHOLOG"/>
    <property type="match status" value="1"/>
</dbReference>
<gene>
    <name evidence="2" type="ORF">ZIOFF_000477</name>
</gene>
<organism evidence="2 3">
    <name type="scientific">Zingiber officinale</name>
    <name type="common">Ginger</name>
    <name type="synonym">Amomum zingiber</name>
    <dbReference type="NCBI Taxonomy" id="94328"/>
    <lineage>
        <taxon>Eukaryota</taxon>
        <taxon>Viridiplantae</taxon>
        <taxon>Streptophyta</taxon>
        <taxon>Embryophyta</taxon>
        <taxon>Tracheophyta</taxon>
        <taxon>Spermatophyta</taxon>
        <taxon>Magnoliopsida</taxon>
        <taxon>Liliopsida</taxon>
        <taxon>Zingiberales</taxon>
        <taxon>Zingiberaceae</taxon>
        <taxon>Zingiber</taxon>
    </lineage>
</organism>
<dbReference type="GO" id="GO:0090071">
    <property type="term" value="P:negative regulation of ribosome biogenesis"/>
    <property type="evidence" value="ECO:0007669"/>
    <property type="project" value="TreeGrafter"/>
</dbReference>
<comment type="caution">
    <text evidence="2">The sequence shown here is derived from an EMBL/GenBank/DDBJ whole genome shotgun (WGS) entry which is preliminary data.</text>
</comment>
<dbReference type="EMBL" id="JACMSC010000001">
    <property type="protein sequence ID" value="KAG6535477.1"/>
    <property type="molecule type" value="Genomic_DNA"/>
</dbReference>
<accession>A0A8J5HU38</accession>
<reference evidence="2 3" key="1">
    <citation type="submission" date="2020-08" db="EMBL/GenBank/DDBJ databases">
        <title>Plant Genome Project.</title>
        <authorList>
            <person name="Zhang R.-G."/>
        </authorList>
    </citation>
    <scope>NUCLEOTIDE SEQUENCE [LARGE SCALE GENOMIC DNA]</scope>
    <source>
        <tissue evidence="2">Rhizome</tissue>
    </source>
</reference>
<evidence type="ECO:0000313" key="2">
    <source>
        <dbReference type="EMBL" id="KAG6535477.1"/>
    </source>
</evidence>
<dbReference type="Gene3D" id="3.30.460.10">
    <property type="entry name" value="Beta Polymerase, domain 2"/>
    <property type="match status" value="1"/>
</dbReference>
<protein>
    <submittedName>
        <fullName evidence="2">Uncharacterized protein</fullName>
    </submittedName>
</protein>
<comment type="similarity">
    <text evidence="1">Belongs to the Iojap/RsfS family.</text>
</comment>
<dbReference type="InterPro" id="IPR004394">
    <property type="entry name" value="Iojap/RsfS/C7orf30"/>
</dbReference>
<dbReference type="PANTHER" id="PTHR21043:SF0">
    <property type="entry name" value="MITOCHONDRIAL ASSEMBLY OF RIBOSOMAL LARGE SUBUNIT PROTEIN 1"/>
    <property type="match status" value="1"/>
</dbReference>
<dbReference type="Proteomes" id="UP000734854">
    <property type="component" value="Unassembled WGS sequence"/>
</dbReference>
<dbReference type="InterPro" id="IPR043519">
    <property type="entry name" value="NT_sf"/>
</dbReference>
<evidence type="ECO:0000256" key="1">
    <source>
        <dbReference type="ARBA" id="ARBA00010574"/>
    </source>
</evidence>
<dbReference type="GO" id="GO:0017148">
    <property type="term" value="P:negative regulation of translation"/>
    <property type="evidence" value="ECO:0007669"/>
    <property type="project" value="TreeGrafter"/>
</dbReference>
<keyword evidence="3" id="KW-1185">Reference proteome</keyword>
<dbReference type="Pfam" id="PF02410">
    <property type="entry name" value="RsfS"/>
    <property type="match status" value="1"/>
</dbReference>